<accession>A0A811JXB5</accession>
<proteinExistence type="predicted"/>
<feature type="compositionally biased region" description="Polar residues" evidence="1">
    <location>
        <begin position="93"/>
        <end position="112"/>
    </location>
</feature>
<dbReference type="Proteomes" id="UP000582659">
    <property type="component" value="Unassembled WGS sequence"/>
</dbReference>
<evidence type="ECO:0000256" key="2">
    <source>
        <dbReference type="SAM" id="SignalP"/>
    </source>
</evidence>
<evidence type="ECO:0000313" key="3">
    <source>
        <dbReference type="EMBL" id="CAD5207662.1"/>
    </source>
</evidence>
<dbReference type="EMBL" id="CAJFDI010000001">
    <property type="protein sequence ID" value="CAD5207662.1"/>
    <property type="molecule type" value="Genomic_DNA"/>
</dbReference>
<dbReference type="EMBL" id="CAJFCV020000001">
    <property type="protein sequence ID" value="CAG9078932.1"/>
    <property type="molecule type" value="Genomic_DNA"/>
</dbReference>
<comment type="caution">
    <text evidence="3">The sequence shown here is derived from an EMBL/GenBank/DDBJ whole genome shotgun (WGS) entry which is preliminary data.</text>
</comment>
<sequence>MIFIGVDLLRLLLLHATDEYLRPILSVQETDEMQSIMEILCEVRSKRARRGSDIADNSSNNSSTAMFSSLNSASVEATIGEVNKQTPILEPFGTSQRPTPQSSNSGLGSRNQFGERPRFQSSNPMFGGSRPLETDRPSTSGHRQRPTTQPQLEDDVFDEEKERWKP</sequence>
<protein>
    <submittedName>
        <fullName evidence="3">(pine wood nematode) hypothetical protein</fullName>
    </submittedName>
</protein>
<feature type="signal peptide" evidence="2">
    <location>
        <begin position="1"/>
        <end position="16"/>
    </location>
</feature>
<reference evidence="3" key="1">
    <citation type="submission" date="2020-09" db="EMBL/GenBank/DDBJ databases">
        <authorList>
            <person name="Kikuchi T."/>
        </authorList>
    </citation>
    <scope>NUCLEOTIDE SEQUENCE</scope>
    <source>
        <strain evidence="3">Ka4C1</strain>
    </source>
</reference>
<organism evidence="3 4">
    <name type="scientific">Bursaphelenchus xylophilus</name>
    <name type="common">Pinewood nematode worm</name>
    <name type="synonym">Aphelenchoides xylophilus</name>
    <dbReference type="NCBI Taxonomy" id="6326"/>
    <lineage>
        <taxon>Eukaryota</taxon>
        <taxon>Metazoa</taxon>
        <taxon>Ecdysozoa</taxon>
        <taxon>Nematoda</taxon>
        <taxon>Chromadorea</taxon>
        <taxon>Rhabditida</taxon>
        <taxon>Tylenchina</taxon>
        <taxon>Tylenchomorpha</taxon>
        <taxon>Aphelenchoidea</taxon>
        <taxon>Aphelenchoididae</taxon>
        <taxon>Bursaphelenchus</taxon>
    </lineage>
</organism>
<feature type="region of interest" description="Disordered" evidence="1">
    <location>
        <begin position="81"/>
        <end position="166"/>
    </location>
</feature>
<dbReference type="Proteomes" id="UP000659654">
    <property type="component" value="Unassembled WGS sequence"/>
</dbReference>
<feature type="compositionally biased region" description="Polar residues" evidence="1">
    <location>
        <begin position="137"/>
        <end position="151"/>
    </location>
</feature>
<feature type="chain" id="PRO_5032354911" evidence="2">
    <location>
        <begin position="17"/>
        <end position="166"/>
    </location>
</feature>
<gene>
    <name evidence="3" type="ORF">BXYJ_LOCUS37</name>
</gene>
<keyword evidence="4" id="KW-1185">Reference proteome</keyword>
<evidence type="ECO:0000256" key="1">
    <source>
        <dbReference type="SAM" id="MobiDB-lite"/>
    </source>
</evidence>
<evidence type="ECO:0000313" key="4">
    <source>
        <dbReference type="Proteomes" id="UP000659654"/>
    </source>
</evidence>
<keyword evidence="2" id="KW-0732">Signal</keyword>
<dbReference type="AlphaFoldDB" id="A0A811JXB5"/>
<name>A0A811JXB5_BURXY</name>